<dbReference type="GO" id="GO:0005975">
    <property type="term" value="P:carbohydrate metabolic process"/>
    <property type="evidence" value="ECO:0007669"/>
    <property type="project" value="InterPro"/>
</dbReference>
<evidence type="ECO:0000256" key="5">
    <source>
        <dbReference type="ARBA" id="ARBA00022801"/>
    </source>
</evidence>
<dbReference type="InterPro" id="IPR017853">
    <property type="entry name" value="GH"/>
</dbReference>
<dbReference type="RefSeq" id="WP_212117305.1">
    <property type="nucleotide sequence ID" value="NZ_JAGTPX020000003.1"/>
</dbReference>
<evidence type="ECO:0000256" key="6">
    <source>
        <dbReference type="ARBA" id="ARBA00022833"/>
    </source>
</evidence>
<dbReference type="InterPro" id="IPR013738">
    <property type="entry name" value="Beta_galactosidase_Trimer"/>
</dbReference>
<protein>
    <recommendedName>
        <fullName evidence="3 8">Beta-galactosidase</fullName>
        <shortName evidence="8">Beta-gal</shortName>
        <ecNumber evidence="3 8">3.2.1.23</ecNumber>
    </recommendedName>
</protein>
<name>A0A941G9W0_NIACI</name>
<organism evidence="14">
    <name type="scientific">Niallia circulans</name>
    <name type="common">Bacillus circulans</name>
    <dbReference type="NCBI Taxonomy" id="1397"/>
    <lineage>
        <taxon>Bacteria</taxon>
        <taxon>Bacillati</taxon>
        <taxon>Bacillota</taxon>
        <taxon>Bacilli</taxon>
        <taxon>Bacillales</taxon>
        <taxon>Bacillaceae</taxon>
        <taxon>Niallia</taxon>
    </lineage>
</organism>
<feature type="binding site" evidence="11">
    <location>
        <position position="158"/>
    </location>
    <ligand>
        <name>Zn(2+)</name>
        <dbReference type="ChEBI" id="CHEBI:29105"/>
    </ligand>
</feature>
<evidence type="ECO:0000259" key="13">
    <source>
        <dbReference type="Pfam" id="PF08532"/>
    </source>
</evidence>
<evidence type="ECO:0000256" key="7">
    <source>
        <dbReference type="ARBA" id="ARBA00023295"/>
    </source>
</evidence>
<evidence type="ECO:0000259" key="12">
    <source>
        <dbReference type="Pfam" id="PF02449"/>
    </source>
</evidence>
<proteinExistence type="inferred from homology"/>
<evidence type="ECO:0000256" key="2">
    <source>
        <dbReference type="ARBA" id="ARBA00005940"/>
    </source>
</evidence>
<dbReference type="GO" id="GO:0004565">
    <property type="term" value="F:beta-galactosidase activity"/>
    <property type="evidence" value="ECO:0007669"/>
    <property type="project" value="UniProtKB-EC"/>
</dbReference>
<accession>A0A941G9W0</accession>
<dbReference type="Pfam" id="PF02449">
    <property type="entry name" value="Glyco_hydro_42"/>
    <property type="match status" value="1"/>
</dbReference>
<dbReference type="InterPro" id="IPR003476">
    <property type="entry name" value="Glyco_hydro_42"/>
</dbReference>
<reference evidence="14" key="1">
    <citation type="submission" date="2021-04" db="EMBL/GenBank/DDBJ databases">
        <title>Genomic analysis of electroactive and textile dye degrading Bacillus circulans strain: DC10 isolated from constructed wetland-microbial fuel cells treating textile dye wastewaters.</title>
        <authorList>
            <person name="Patel D.U."/>
            <person name="Desai C.R."/>
        </authorList>
    </citation>
    <scope>NUCLEOTIDE SEQUENCE</scope>
    <source>
        <strain evidence="14">DC10</strain>
    </source>
</reference>
<evidence type="ECO:0000256" key="8">
    <source>
        <dbReference type="PIRNR" id="PIRNR001084"/>
    </source>
</evidence>
<feature type="domain" description="Glycoside hydrolase family 42 N-terminal" evidence="12">
    <location>
        <begin position="10"/>
        <end position="373"/>
    </location>
</feature>
<evidence type="ECO:0000313" key="14">
    <source>
        <dbReference type="EMBL" id="MBR8668741.1"/>
    </source>
</evidence>
<evidence type="ECO:0000256" key="9">
    <source>
        <dbReference type="PIRSR" id="PIRSR001084-1"/>
    </source>
</evidence>
<dbReference type="SUPFAM" id="SSF51445">
    <property type="entry name" value="(Trans)glycosidases"/>
    <property type="match status" value="1"/>
</dbReference>
<comment type="similarity">
    <text evidence="2 8">Belongs to the glycosyl hydrolase 42 family.</text>
</comment>
<dbReference type="Pfam" id="PF08532">
    <property type="entry name" value="Glyco_hydro_42M"/>
    <property type="match status" value="1"/>
</dbReference>
<comment type="catalytic activity">
    <reaction evidence="1 8">
        <text>Hydrolysis of terminal non-reducing beta-D-galactose residues in beta-D-galactosides.</text>
        <dbReference type="EC" id="3.2.1.23"/>
    </reaction>
</comment>
<dbReference type="AlphaFoldDB" id="A0A941G9W0"/>
<keyword evidence="4 11" id="KW-0479">Metal-binding</keyword>
<feature type="active site" description="Proton donor" evidence="9">
    <location>
        <position position="145"/>
    </location>
</feature>
<evidence type="ECO:0000256" key="11">
    <source>
        <dbReference type="PIRSR" id="PIRSR001084-3"/>
    </source>
</evidence>
<comment type="caution">
    <text evidence="14">The sequence shown here is derived from an EMBL/GenBank/DDBJ whole genome shotgun (WGS) entry which is preliminary data.</text>
</comment>
<dbReference type="InterPro" id="IPR029062">
    <property type="entry name" value="Class_I_gatase-like"/>
</dbReference>
<dbReference type="PANTHER" id="PTHR36447">
    <property type="entry name" value="BETA-GALACTOSIDASE GANA"/>
    <property type="match status" value="1"/>
</dbReference>
<feature type="binding site" evidence="11">
    <location>
        <position position="155"/>
    </location>
    <ligand>
        <name>Zn(2+)</name>
        <dbReference type="ChEBI" id="CHEBI:29105"/>
    </ligand>
</feature>
<evidence type="ECO:0000256" key="3">
    <source>
        <dbReference type="ARBA" id="ARBA00012756"/>
    </source>
</evidence>
<feature type="binding site" evidence="11">
    <location>
        <position position="110"/>
    </location>
    <ligand>
        <name>Zn(2+)</name>
        <dbReference type="ChEBI" id="CHEBI:29105"/>
    </ligand>
</feature>
<keyword evidence="5 8" id="KW-0378">Hydrolase</keyword>
<feature type="binding site" evidence="10">
    <location>
        <position position="144"/>
    </location>
    <ligand>
        <name>substrate</name>
    </ligand>
</feature>
<evidence type="ECO:0000256" key="4">
    <source>
        <dbReference type="ARBA" id="ARBA00022723"/>
    </source>
</evidence>
<feature type="active site" description="Nucleophile" evidence="9">
    <location>
        <position position="296"/>
    </location>
</feature>
<sequence>MRKLYHGAAFYPELWEKDVVEKDIVHMQEIGINVVRIGEFIWSFIEPEEGKIDVSYLIDVIKRLNDHGIDTVLCTPTATPPIWLSYQHPERMHVNKNGTIMSHGARQHVCTNNAYFREKAAIITEALAKSLGKLSGVIAWQLDNEFKCHVGECYCDTCKSEWNGWLKRKYKTIEQLNTAWGTQIWSQYYQSFEQIPQPSTTPFLHNASLQTMYKLFTHEKIAEFAKEQAAIIRSYSDVPITHNATVFFDLDQALLFENLDFASFDTYAVKENASSYFMLCDLYRNIKKDTPFWLMETSTSFSASLERYAAPHPDGYLQAEAVYAYAAGAEGFCYWLWRQQRTGGEITHGSVISAWGKPTIGYQNVLEVERVRKELEPLLLSSKPMQAEVAICYSDRAKAYFQTEPFNGIQYKQILTGFYERFISLGIYRDIIMEQAELDGYKLLFTPFIPYLSDEYIQRAKAFVENGGIWIAGPLTGGRSGEHAIHTDCALGELEKLAEVDTLFTNPLDGTNTFGEAFGITAELGLWSTIFDTKKGENIGVIKEGLGAGYSFIKETKRGRGKIVMLGSLPLGEQGEKMIEALILHYAKEAAINREMETTSGTVLIPRIGEDATYWVAVNMNGKTGEITVLENNMEWRSNKKLVSGTYEIPPFDYRVIKYDF</sequence>
<gene>
    <name evidence="14" type="ORF">KD144_04230</name>
</gene>
<feature type="binding site" evidence="11">
    <location>
        <position position="153"/>
    </location>
    <ligand>
        <name>Zn(2+)</name>
        <dbReference type="ChEBI" id="CHEBI:29105"/>
    </ligand>
</feature>
<keyword evidence="6 11" id="KW-0862">Zinc</keyword>
<dbReference type="GO" id="GO:0046872">
    <property type="term" value="F:metal ion binding"/>
    <property type="evidence" value="ECO:0007669"/>
    <property type="project" value="UniProtKB-KW"/>
</dbReference>
<keyword evidence="7 8" id="KW-0326">Glycosidase</keyword>
<dbReference type="PIRSF" id="PIRSF001084">
    <property type="entry name" value="B-galactosidase"/>
    <property type="match status" value="1"/>
</dbReference>
<dbReference type="SUPFAM" id="SSF52317">
    <property type="entry name" value="Class I glutamine amidotransferase-like"/>
    <property type="match status" value="1"/>
</dbReference>
<evidence type="ECO:0000256" key="10">
    <source>
        <dbReference type="PIRSR" id="PIRSR001084-2"/>
    </source>
</evidence>
<dbReference type="EMBL" id="JAGTPX010000003">
    <property type="protein sequence ID" value="MBR8668741.1"/>
    <property type="molecule type" value="Genomic_DNA"/>
</dbReference>
<dbReference type="PANTHER" id="PTHR36447:SF2">
    <property type="entry name" value="BETA-GALACTOSIDASE YESZ"/>
    <property type="match status" value="1"/>
</dbReference>
<dbReference type="Gene3D" id="3.40.50.880">
    <property type="match status" value="1"/>
</dbReference>
<evidence type="ECO:0000256" key="1">
    <source>
        <dbReference type="ARBA" id="ARBA00001412"/>
    </source>
</evidence>
<dbReference type="InterPro" id="IPR013529">
    <property type="entry name" value="Glyco_hydro_42_N"/>
</dbReference>
<dbReference type="EC" id="3.2.1.23" evidence="3 8"/>
<dbReference type="GO" id="GO:0009341">
    <property type="term" value="C:beta-galactosidase complex"/>
    <property type="evidence" value="ECO:0007669"/>
    <property type="project" value="InterPro"/>
</dbReference>
<dbReference type="Gene3D" id="3.20.20.80">
    <property type="entry name" value="Glycosidases"/>
    <property type="match status" value="1"/>
</dbReference>
<feature type="domain" description="Beta-galactosidase trimerisation" evidence="13">
    <location>
        <begin position="387"/>
        <end position="592"/>
    </location>
</feature>
<dbReference type="CDD" id="cd03143">
    <property type="entry name" value="A4_beta-galactosidase_middle_domain"/>
    <property type="match status" value="1"/>
</dbReference>
<feature type="binding site" evidence="10">
    <location>
        <position position="106"/>
    </location>
    <ligand>
        <name>substrate</name>
    </ligand>
</feature>